<comment type="similarity">
    <text evidence="1 5">Belongs to the glycosyl hydrolase 1 family.</text>
</comment>
<evidence type="ECO:0000256" key="6">
    <source>
        <dbReference type="RuleBase" id="RU004468"/>
    </source>
</evidence>
<name>A0A0X8H1Q6_9FIRM</name>
<dbReference type="Gene3D" id="3.20.20.80">
    <property type="entry name" value="Glycosidases"/>
    <property type="match status" value="1"/>
</dbReference>
<dbReference type="GO" id="GO:0008422">
    <property type="term" value="F:beta-glucosidase activity"/>
    <property type="evidence" value="ECO:0007669"/>
    <property type="project" value="TreeGrafter"/>
</dbReference>
<evidence type="ECO:0000256" key="5">
    <source>
        <dbReference type="RuleBase" id="RU003690"/>
    </source>
</evidence>
<dbReference type="PANTHER" id="PTHR10353">
    <property type="entry name" value="GLYCOSYL HYDROLASE"/>
    <property type="match status" value="1"/>
</dbReference>
<evidence type="ECO:0000256" key="4">
    <source>
        <dbReference type="PROSITE-ProRule" id="PRU10055"/>
    </source>
</evidence>
<protein>
    <submittedName>
        <fullName evidence="7">Beta-glucosidase</fullName>
    </submittedName>
</protein>
<reference evidence="7 8" key="1">
    <citation type="submission" date="2015-10" db="EMBL/GenBank/DDBJ databases">
        <title>Erysipelothrix larvae sp. LV19 isolated from the larval gut of the rhinoceros beetle, Trypoxylus dichotomus.</title>
        <authorList>
            <person name="Lim S."/>
            <person name="Kim B.-C."/>
        </authorList>
    </citation>
    <scope>NUCLEOTIDE SEQUENCE [LARGE SCALE GENOMIC DNA]</scope>
    <source>
        <strain evidence="7 8">LV19</strain>
    </source>
</reference>
<dbReference type="EMBL" id="CP013213">
    <property type="protein sequence ID" value="AMC94416.1"/>
    <property type="molecule type" value="Genomic_DNA"/>
</dbReference>
<keyword evidence="3 6" id="KW-0326">Glycosidase</keyword>
<keyword evidence="2 6" id="KW-0378">Hydrolase</keyword>
<dbReference type="KEGG" id="erl:AOC36_10665"/>
<dbReference type="RefSeq" id="WP_067634131.1">
    <property type="nucleotide sequence ID" value="NZ_CP013213.1"/>
</dbReference>
<proteinExistence type="inferred from homology"/>
<gene>
    <name evidence="7" type="ORF">AOC36_10665</name>
</gene>
<dbReference type="InterPro" id="IPR001360">
    <property type="entry name" value="Glyco_hydro_1"/>
</dbReference>
<dbReference type="STRING" id="1514105.AOC36_10665"/>
<evidence type="ECO:0000313" key="7">
    <source>
        <dbReference type="EMBL" id="AMC94416.1"/>
    </source>
</evidence>
<dbReference type="PROSITE" id="PS00653">
    <property type="entry name" value="GLYCOSYL_HYDROL_F1_2"/>
    <property type="match status" value="1"/>
</dbReference>
<dbReference type="InterPro" id="IPR033132">
    <property type="entry name" value="GH_1_N_CS"/>
</dbReference>
<evidence type="ECO:0000256" key="3">
    <source>
        <dbReference type="ARBA" id="ARBA00023295"/>
    </source>
</evidence>
<dbReference type="InterPro" id="IPR017853">
    <property type="entry name" value="GH"/>
</dbReference>
<dbReference type="PANTHER" id="PTHR10353:SF122">
    <property type="entry name" value="6-PHOSPHO-BETA-GLUCOSIDASE ASCB-RELATED"/>
    <property type="match status" value="1"/>
</dbReference>
<dbReference type="SUPFAM" id="SSF51445">
    <property type="entry name" value="(Trans)glycosidases"/>
    <property type="match status" value="1"/>
</dbReference>
<dbReference type="OrthoDB" id="2339329at2"/>
<dbReference type="InterPro" id="IPR018120">
    <property type="entry name" value="Glyco_hydro_1_AS"/>
</dbReference>
<dbReference type="PROSITE" id="PS00572">
    <property type="entry name" value="GLYCOSYL_HYDROL_F1_1"/>
    <property type="match status" value="1"/>
</dbReference>
<evidence type="ECO:0000313" key="8">
    <source>
        <dbReference type="Proteomes" id="UP000063781"/>
    </source>
</evidence>
<keyword evidence="8" id="KW-1185">Reference proteome</keyword>
<dbReference type="Proteomes" id="UP000063781">
    <property type="component" value="Chromosome"/>
</dbReference>
<dbReference type="PRINTS" id="PR00131">
    <property type="entry name" value="GLHYDRLASE1"/>
</dbReference>
<organism evidence="7 8">
    <name type="scientific">Erysipelothrix larvae</name>
    <dbReference type="NCBI Taxonomy" id="1514105"/>
    <lineage>
        <taxon>Bacteria</taxon>
        <taxon>Bacillati</taxon>
        <taxon>Bacillota</taxon>
        <taxon>Erysipelotrichia</taxon>
        <taxon>Erysipelotrichales</taxon>
        <taxon>Erysipelotrichaceae</taxon>
        <taxon>Erysipelothrix</taxon>
    </lineage>
</organism>
<dbReference type="Pfam" id="PF00232">
    <property type="entry name" value="Glyco_hydro_1"/>
    <property type="match status" value="1"/>
</dbReference>
<dbReference type="GO" id="GO:0005829">
    <property type="term" value="C:cytosol"/>
    <property type="evidence" value="ECO:0007669"/>
    <property type="project" value="TreeGrafter"/>
</dbReference>
<dbReference type="AlphaFoldDB" id="A0A0X8H1Q6"/>
<dbReference type="FunFam" id="3.20.20.80:FF:000004">
    <property type="entry name" value="Beta-glucosidase 6-phospho-beta-glucosidase"/>
    <property type="match status" value="1"/>
</dbReference>
<evidence type="ECO:0000256" key="1">
    <source>
        <dbReference type="ARBA" id="ARBA00010838"/>
    </source>
</evidence>
<sequence length="473" mass="54602">MSKSQFPNGFLWGGAIAANQAEGAWNIDGKGPSIMDIEILPEKYSLTSILGYSHDDDSIEFALKDDDSLYPRRRGIDFYHTYESDLELMKEMGFTTFRTSINWPRIFPKGIEQEPNKKGLEFYDRLIGKIVDLGMEPIITISHYEMPVYLVKEYNGFASREVIDFYLNFATTIVDRYHDKVKYWIPFNQVNCLDGWGEYGSLGLKRGYDIQTVYQAVHHQFVAAAKLTKYIHEKCPESKVSVMLGDNTAYPATSKPEDVFATTQRNQMQQYFFSDVMIRGSYPGYAKRYFSEKGISLCITQEDAELLKQNPVDFLTFSYYFTGTIAYENGDIVSKSNPYLEKNKWGWAIDPLGLRNALNHYWDRYEKPIFISENGFGHEDIIEDGRIHDTYRINYLREHIKSMRDAIGDGVEVFGYTSWGPIDIVSASQGEMSKRYGYIYVDLDDRGLGTAKRIRKDSFYWYKGVIKSNGKNL</sequence>
<feature type="active site" description="Nucleophile" evidence="4">
    <location>
        <position position="373"/>
    </location>
</feature>
<dbReference type="GO" id="GO:0016052">
    <property type="term" value="P:carbohydrate catabolic process"/>
    <property type="evidence" value="ECO:0007669"/>
    <property type="project" value="TreeGrafter"/>
</dbReference>
<evidence type="ECO:0000256" key="2">
    <source>
        <dbReference type="ARBA" id="ARBA00022801"/>
    </source>
</evidence>
<accession>A0A0X8H1Q6</accession>